<accession>A0AAD5PDT2</accession>
<dbReference type="Proteomes" id="UP001209540">
    <property type="component" value="Unassembled WGS sequence"/>
</dbReference>
<keyword evidence="1" id="KW-0880">Kelch repeat</keyword>
<dbReference type="InterPro" id="IPR015915">
    <property type="entry name" value="Kelch-typ_b-propeller"/>
</dbReference>
<dbReference type="Gene3D" id="2.120.10.80">
    <property type="entry name" value="Kelch-type beta propeller"/>
    <property type="match status" value="1"/>
</dbReference>
<dbReference type="Pfam" id="PF24681">
    <property type="entry name" value="Kelch_KLHDC2_KLHL20_DRC7"/>
    <property type="match status" value="1"/>
</dbReference>
<evidence type="ECO:0000313" key="3">
    <source>
        <dbReference type="EMBL" id="KAI9263308.1"/>
    </source>
</evidence>
<dbReference type="AlphaFoldDB" id="A0AAD5PDT2"/>
<comment type="caution">
    <text evidence="3">The sequence shown here is derived from an EMBL/GenBank/DDBJ whole genome shotgun (WGS) entry which is preliminary data.</text>
</comment>
<name>A0AAD5PDT2_9FUNG</name>
<dbReference type="PANTHER" id="PTHR46093:SF3">
    <property type="entry name" value="ACYL-COA-BINDING DOMAIN-CONTAINING PROTEIN 4"/>
    <property type="match status" value="1"/>
</dbReference>
<dbReference type="PANTHER" id="PTHR46093">
    <property type="entry name" value="ACYL-COA-BINDING DOMAIN-CONTAINING PROTEIN 5"/>
    <property type="match status" value="1"/>
</dbReference>
<sequence length="255" mass="27909">VYDNRWMVIDTNTWSYNYPDISNPPAPRLDHTATLTPNGNIIIIGGLVYSRNVTDPLGQHTLNPVSMNSLLKFDAAESQWQNVTAIGNIPAPRGGHSAVLSSDGNSIIVFGGSTIEENGSFKTLNDIFVLELATMRWSAPSVYGEPPLPRKYHYAHLVDEDLMLVGFGLGTGDEHHGTNSVHLLSTSTWTWISDYHPNVYWLTRNGTTSMVTTSIYITNFTYDKIMADKNKNEQSSHVRAGVIAGVISGGVVAVS</sequence>
<evidence type="ECO:0000313" key="4">
    <source>
        <dbReference type="Proteomes" id="UP001209540"/>
    </source>
</evidence>
<reference evidence="3" key="2">
    <citation type="submission" date="2023-02" db="EMBL/GenBank/DDBJ databases">
        <authorList>
            <consortium name="DOE Joint Genome Institute"/>
            <person name="Mondo S.J."/>
            <person name="Chang Y."/>
            <person name="Wang Y."/>
            <person name="Ahrendt S."/>
            <person name="Andreopoulos W."/>
            <person name="Barry K."/>
            <person name="Beard J."/>
            <person name="Benny G.L."/>
            <person name="Blankenship S."/>
            <person name="Bonito G."/>
            <person name="Cuomo C."/>
            <person name="Desiro A."/>
            <person name="Gervers K.A."/>
            <person name="Hundley H."/>
            <person name="Kuo A."/>
            <person name="LaButti K."/>
            <person name="Lang B.F."/>
            <person name="Lipzen A."/>
            <person name="O'Donnell K."/>
            <person name="Pangilinan J."/>
            <person name="Reynolds N."/>
            <person name="Sandor L."/>
            <person name="Smith M.W."/>
            <person name="Tsang A."/>
            <person name="Grigoriev I.V."/>
            <person name="Stajich J.E."/>
            <person name="Spatafora J.W."/>
        </authorList>
    </citation>
    <scope>NUCLEOTIDE SEQUENCE</scope>
    <source>
        <strain evidence="3">RSA 2281</strain>
    </source>
</reference>
<evidence type="ECO:0000256" key="1">
    <source>
        <dbReference type="ARBA" id="ARBA00022441"/>
    </source>
</evidence>
<evidence type="ECO:0008006" key="5">
    <source>
        <dbReference type="Google" id="ProtNLM"/>
    </source>
</evidence>
<gene>
    <name evidence="3" type="ORF">BDA99DRAFT_437969</name>
</gene>
<feature type="non-terminal residue" evidence="3">
    <location>
        <position position="255"/>
    </location>
</feature>
<dbReference type="EMBL" id="JAIXMP010000013">
    <property type="protein sequence ID" value="KAI9263308.1"/>
    <property type="molecule type" value="Genomic_DNA"/>
</dbReference>
<organism evidence="3 4">
    <name type="scientific">Phascolomyces articulosus</name>
    <dbReference type="NCBI Taxonomy" id="60185"/>
    <lineage>
        <taxon>Eukaryota</taxon>
        <taxon>Fungi</taxon>
        <taxon>Fungi incertae sedis</taxon>
        <taxon>Mucoromycota</taxon>
        <taxon>Mucoromycotina</taxon>
        <taxon>Mucoromycetes</taxon>
        <taxon>Mucorales</taxon>
        <taxon>Lichtheimiaceae</taxon>
        <taxon>Phascolomyces</taxon>
    </lineage>
</organism>
<protein>
    <recommendedName>
        <fullName evidence="5">Galactose oxidase</fullName>
    </recommendedName>
</protein>
<evidence type="ECO:0000256" key="2">
    <source>
        <dbReference type="ARBA" id="ARBA00022737"/>
    </source>
</evidence>
<keyword evidence="4" id="KW-1185">Reference proteome</keyword>
<proteinExistence type="predicted"/>
<keyword evidence="2" id="KW-0677">Repeat</keyword>
<reference evidence="3" key="1">
    <citation type="journal article" date="2022" name="IScience">
        <title>Evolution of zygomycete secretomes and the origins of terrestrial fungal ecologies.</title>
        <authorList>
            <person name="Chang Y."/>
            <person name="Wang Y."/>
            <person name="Mondo S."/>
            <person name="Ahrendt S."/>
            <person name="Andreopoulos W."/>
            <person name="Barry K."/>
            <person name="Beard J."/>
            <person name="Benny G.L."/>
            <person name="Blankenship S."/>
            <person name="Bonito G."/>
            <person name="Cuomo C."/>
            <person name="Desiro A."/>
            <person name="Gervers K.A."/>
            <person name="Hundley H."/>
            <person name="Kuo A."/>
            <person name="LaButti K."/>
            <person name="Lang B.F."/>
            <person name="Lipzen A."/>
            <person name="O'Donnell K."/>
            <person name="Pangilinan J."/>
            <person name="Reynolds N."/>
            <person name="Sandor L."/>
            <person name="Smith M.E."/>
            <person name="Tsang A."/>
            <person name="Grigoriev I.V."/>
            <person name="Stajich J.E."/>
            <person name="Spatafora J.W."/>
        </authorList>
    </citation>
    <scope>NUCLEOTIDE SEQUENCE</scope>
    <source>
        <strain evidence="3">RSA 2281</strain>
    </source>
</reference>
<dbReference type="SUPFAM" id="SSF117281">
    <property type="entry name" value="Kelch motif"/>
    <property type="match status" value="1"/>
</dbReference>